<dbReference type="InterPro" id="IPR013325">
    <property type="entry name" value="RNA_pol_sigma_r2"/>
</dbReference>
<dbReference type="Gene3D" id="1.10.10.10">
    <property type="entry name" value="Winged helix-like DNA-binding domain superfamily/Winged helix DNA-binding domain"/>
    <property type="match status" value="1"/>
</dbReference>
<dbReference type="PROSITE" id="PS51737">
    <property type="entry name" value="RECOMBINASE_DNA_BIND"/>
    <property type="match status" value="1"/>
</dbReference>
<dbReference type="InterPro" id="IPR013249">
    <property type="entry name" value="RNA_pol_sigma70_r4_t2"/>
</dbReference>
<dbReference type="InterPro" id="IPR014284">
    <property type="entry name" value="RNA_pol_sigma-70_dom"/>
</dbReference>
<dbReference type="SUPFAM" id="SSF88946">
    <property type="entry name" value="Sigma2 domain of RNA polymerase sigma factors"/>
    <property type="match status" value="1"/>
</dbReference>
<keyword evidence="5" id="KW-0804">Transcription</keyword>
<evidence type="ECO:0000256" key="4">
    <source>
        <dbReference type="ARBA" id="ARBA00023125"/>
    </source>
</evidence>
<comment type="similarity">
    <text evidence="1">Belongs to the sigma-70 factor family. ECF subfamily.</text>
</comment>
<dbReference type="InterPro" id="IPR036388">
    <property type="entry name" value="WH-like_DNA-bd_sf"/>
</dbReference>
<evidence type="ECO:0000256" key="2">
    <source>
        <dbReference type="ARBA" id="ARBA00023015"/>
    </source>
</evidence>
<evidence type="ECO:0000256" key="1">
    <source>
        <dbReference type="ARBA" id="ARBA00010641"/>
    </source>
</evidence>
<dbReference type="PANTHER" id="PTHR43133:SF8">
    <property type="entry name" value="RNA POLYMERASE SIGMA FACTOR HI_1459-RELATED"/>
    <property type="match status" value="1"/>
</dbReference>
<feature type="compositionally biased region" description="Basic and acidic residues" evidence="6">
    <location>
        <begin position="1"/>
        <end position="16"/>
    </location>
</feature>
<evidence type="ECO:0000313" key="8">
    <source>
        <dbReference type="EMBL" id="PRY33384.1"/>
    </source>
</evidence>
<keyword evidence="9" id="KW-1185">Reference proteome</keyword>
<dbReference type="AlphaFoldDB" id="A0A2T0SJ03"/>
<dbReference type="GO" id="GO:0000150">
    <property type="term" value="F:DNA strand exchange activity"/>
    <property type="evidence" value="ECO:0007669"/>
    <property type="project" value="InterPro"/>
</dbReference>
<dbReference type="Pfam" id="PF08281">
    <property type="entry name" value="Sigma70_r4_2"/>
    <property type="match status" value="1"/>
</dbReference>
<dbReference type="GO" id="GO:0003677">
    <property type="term" value="F:DNA binding"/>
    <property type="evidence" value="ECO:0007669"/>
    <property type="project" value="UniProtKB-KW"/>
</dbReference>
<sequence length="219" mass="24100">MVDAQDAHDVGSDHADTASGAVPRGSAGDEPVPARRLIPDPPPAAEIEEFFRRYWEGLVRNLLREGANRWEAQDAVAEAIREALRRWPELTHPVAWVRTAARSHWLKQRRAIGQGDLEVLVADVTELDEARADDPELVAYELEEWFSGVLAQLPPARREALELSAQGLTPTEIAARVGKSPEAVRTALKLGRKQAVALWQAIPGQRTGKRPADPEGGEH</sequence>
<dbReference type="SUPFAM" id="SSF88659">
    <property type="entry name" value="Sigma3 and sigma4 domains of RNA polymerase sigma factors"/>
    <property type="match status" value="1"/>
</dbReference>
<dbReference type="GO" id="GO:0016987">
    <property type="term" value="F:sigma factor activity"/>
    <property type="evidence" value="ECO:0007669"/>
    <property type="project" value="UniProtKB-KW"/>
</dbReference>
<reference evidence="8 9" key="1">
    <citation type="submission" date="2018-03" db="EMBL/GenBank/DDBJ databases">
        <title>Genomic Encyclopedia of Archaeal and Bacterial Type Strains, Phase II (KMG-II): from individual species to whole genera.</title>
        <authorList>
            <person name="Goeker M."/>
        </authorList>
    </citation>
    <scope>NUCLEOTIDE SEQUENCE [LARGE SCALE GENOMIC DNA]</scope>
    <source>
        <strain evidence="8 9">DSM 45348</strain>
    </source>
</reference>
<evidence type="ECO:0000256" key="3">
    <source>
        <dbReference type="ARBA" id="ARBA00023082"/>
    </source>
</evidence>
<comment type="caution">
    <text evidence="8">The sequence shown here is derived from an EMBL/GenBank/DDBJ whole genome shotgun (WGS) entry which is preliminary data.</text>
</comment>
<dbReference type="NCBIfam" id="TIGR02937">
    <property type="entry name" value="sigma70-ECF"/>
    <property type="match status" value="1"/>
</dbReference>
<dbReference type="InterPro" id="IPR039425">
    <property type="entry name" value="RNA_pol_sigma-70-like"/>
</dbReference>
<evidence type="ECO:0000313" key="9">
    <source>
        <dbReference type="Proteomes" id="UP000239209"/>
    </source>
</evidence>
<dbReference type="Gene3D" id="1.10.1740.10">
    <property type="match status" value="1"/>
</dbReference>
<keyword evidence="2" id="KW-0805">Transcription regulation</keyword>
<dbReference type="PANTHER" id="PTHR43133">
    <property type="entry name" value="RNA POLYMERASE ECF-TYPE SIGMA FACTO"/>
    <property type="match status" value="1"/>
</dbReference>
<evidence type="ECO:0000259" key="7">
    <source>
        <dbReference type="PROSITE" id="PS51737"/>
    </source>
</evidence>
<dbReference type="InterPro" id="IPR013324">
    <property type="entry name" value="RNA_pol_sigma_r3/r4-like"/>
</dbReference>
<keyword evidence="4" id="KW-0238">DNA-binding</keyword>
<feature type="domain" description="Recombinase" evidence="7">
    <location>
        <begin position="26"/>
        <end position="159"/>
    </location>
</feature>
<accession>A0A2T0SJ03</accession>
<protein>
    <submittedName>
        <fullName evidence="8">RNA polymerase sigma-70 factor (ECF subfamily)</fullName>
    </submittedName>
</protein>
<name>A0A2T0SJ03_9ACTN</name>
<evidence type="ECO:0000256" key="5">
    <source>
        <dbReference type="ARBA" id="ARBA00023163"/>
    </source>
</evidence>
<dbReference type="InterPro" id="IPR011109">
    <property type="entry name" value="DNA_bind_recombinase_dom"/>
</dbReference>
<keyword evidence="3" id="KW-0731">Sigma factor</keyword>
<dbReference type="Proteomes" id="UP000239209">
    <property type="component" value="Unassembled WGS sequence"/>
</dbReference>
<dbReference type="EMBL" id="PVZG01000001">
    <property type="protein sequence ID" value="PRY33384.1"/>
    <property type="molecule type" value="Genomic_DNA"/>
</dbReference>
<dbReference type="RefSeq" id="WP_245907969.1">
    <property type="nucleotide sequence ID" value="NZ_PVZG01000001.1"/>
</dbReference>
<dbReference type="GO" id="GO:0006352">
    <property type="term" value="P:DNA-templated transcription initiation"/>
    <property type="evidence" value="ECO:0007669"/>
    <property type="project" value="InterPro"/>
</dbReference>
<organism evidence="8 9">
    <name type="scientific">Pseudosporangium ferrugineum</name>
    <dbReference type="NCBI Taxonomy" id="439699"/>
    <lineage>
        <taxon>Bacteria</taxon>
        <taxon>Bacillati</taxon>
        <taxon>Actinomycetota</taxon>
        <taxon>Actinomycetes</taxon>
        <taxon>Micromonosporales</taxon>
        <taxon>Micromonosporaceae</taxon>
        <taxon>Pseudosporangium</taxon>
    </lineage>
</organism>
<proteinExistence type="inferred from homology"/>
<gene>
    <name evidence="8" type="ORF">CLV70_101546</name>
</gene>
<feature type="region of interest" description="Disordered" evidence="6">
    <location>
        <begin position="1"/>
        <end position="40"/>
    </location>
</feature>
<evidence type="ECO:0000256" key="6">
    <source>
        <dbReference type="SAM" id="MobiDB-lite"/>
    </source>
</evidence>